<evidence type="ECO:0000256" key="4">
    <source>
        <dbReference type="ARBA" id="ARBA00022970"/>
    </source>
</evidence>
<feature type="transmembrane region" description="Helical" evidence="7">
    <location>
        <begin position="38"/>
        <end position="60"/>
    </location>
</feature>
<keyword evidence="5 7" id="KW-1133">Transmembrane helix</keyword>
<gene>
    <name evidence="8" type="ORF">B3C1_03010</name>
</gene>
<evidence type="ECO:0000256" key="3">
    <source>
        <dbReference type="ARBA" id="ARBA00022692"/>
    </source>
</evidence>
<reference evidence="8 9" key="1">
    <citation type="journal article" date="2012" name="J. Bacteriol.">
        <title>Genome Sequence of Gallaecimonas xiamenensis Type Strain 3-C-1.</title>
        <authorList>
            <person name="Lai Q."/>
            <person name="Wang L."/>
            <person name="Wang W."/>
            <person name="Shao Z."/>
        </authorList>
    </citation>
    <scope>NUCLEOTIDE SEQUENCE [LARGE SCALE GENOMIC DNA]</scope>
    <source>
        <strain evidence="8 9">3-C-1</strain>
    </source>
</reference>
<dbReference type="PANTHER" id="PTHR30086:SF20">
    <property type="entry name" value="ARGININE EXPORTER PROTEIN ARGO-RELATED"/>
    <property type="match status" value="1"/>
</dbReference>
<dbReference type="Proteomes" id="UP000006755">
    <property type="component" value="Unassembled WGS sequence"/>
</dbReference>
<comment type="caution">
    <text evidence="8">The sequence shown here is derived from an EMBL/GenBank/DDBJ whole genome shotgun (WGS) entry which is preliminary data.</text>
</comment>
<keyword evidence="6 7" id="KW-0472">Membrane</keyword>
<sequence>MFILVFFKGLLTAMGLIIAIGAQNAFVLSQGLKREHHWLVAAVCSFFDLLFILLGVLGLASFLNQMPALVKGLQWLGAAYLLYLAWQAAKRVRDMHSLNALPERRLSRRQALVTALAVTLANPQVFLETAFIIGTLAGDQGPAKWAFAFGAMSTSLLWFFGLSLLASKLAPLLARPRAWQLVDGFTAVLMTVLALMLVF</sequence>
<dbReference type="InterPro" id="IPR001123">
    <property type="entry name" value="LeuE-type"/>
</dbReference>
<dbReference type="Pfam" id="PF01810">
    <property type="entry name" value="LysE"/>
    <property type="match status" value="1"/>
</dbReference>
<feature type="transmembrane region" description="Helical" evidence="7">
    <location>
        <begin position="72"/>
        <end position="89"/>
    </location>
</feature>
<evidence type="ECO:0000256" key="6">
    <source>
        <dbReference type="ARBA" id="ARBA00023136"/>
    </source>
</evidence>
<feature type="transmembrane region" description="Helical" evidence="7">
    <location>
        <begin position="178"/>
        <end position="198"/>
    </location>
</feature>
<protein>
    <submittedName>
        <fullName evidence="8">Arginine exporter protein ArgO</fullName>
    </submittedName>
</protein>
<keyword evidence="9" id="KW-1185">Reference proteome</keyword>
<feature type="transmembrane region" description="Helical" evidence="7">
    <location>
        <begin position="6"/>
        <end position="26"/>
    </location>
</feature>
<dbReference type="EMBL" id="AMRI01000003">
    <property type="protein sequence ID" value="EKE77141.1"/>
    <property type="molecule type" value="Genomic_DNA"/>
</dbReference>
<organism evidence="8 9">
    <name type="scientific">Gallaecimonas xiamenensis 3-C-1</name>
    <dbReference type="NCBI Taxonomy" id="745411"/>
    <lineage>
        <taxon>Bacteria</taxon>
        <taxon>Pseudomonadati</taxon>
        <taxon>Pseudomonadota</taxon>
        <taxon>Gammaproteobacteria</taxon>
        <taxon>Enterobacterales</taxon>
        <taxon>Gallaecimonadaceae</taxon>
        <taxon>Gallaecimonas</taxon>
    </lineage>
</organism>
<dbReference type="GO" id="GO:0015171">
    <property type="term" value="F:amino acid transmembrane transporter activity"/>
    <property type="evidence" value="ECO:0007669"/>
    <property type="project" value="TreeGrafter"/>
</dbReference>
<keyword evidence="4" id="KW-0029">Amino-acid transport</keyword>
<keyword evidence="4" id="KW-0813">Transport</keyword>
<evidence type="ECO:0000256" key="1">
    <source>
        <dbReference type="ARBA" id="ARBA00004651"/>
    </source>
</evidence>
<dbReference type="RefSeq" id="WP_008482823.1">
    <property type="nucleotide sequence ID" value="NZ_AMRI01000003.1"/>
</dbReference>
<dbReference type="PATRIC" id="fig|745411.4.peg.590"/>
<dbReference type="AlphaFoldDB" id="K2J2F5"/>
<comment type="subcellular location">
    <subcellularLocation>
        <location evidence="1">Cell membrane</location>
        <topology evidence="1">Multi-pass membrane protein</topology>
    </subcellularLocation>
</comment>
<dbReference type="PANTHER" id="PTHR30086">
    <property type="entry name" value="ARGININE EXPORTER PROTEIN ARGO"/>
    <property type="match status" value="1"/>
</dbReference>
<proteinExistence type="predicted"/>
<dbReference type="STRING" id="745411.B3C1_03010"/>
<evidence type="ECO:0000256" key="5">
    <source>
        <dbReference type="ARBA" id="ARBA00022989"/>
    </source>
</evidence>
<dbReference type="eggNOG" id="COG1279">
    <property type="taxonomic scope" value="Bacteria"/>
</dbReference>
<feature type="transmembrane region" description="Helical" evidence="7">
    <location>
        <begin position="145"/>
        <end position="166"/>
    </location>
</feature>
<feature type="transmembrane region" description="Helical" evidence="7">
    <location>
        <begin position="110"/>
        <end position="133"/>
    </location>
</feature>
<evidence type="ECO:0000313" key="9">
    <source>
        <dbReference type="Proteomes" id="UP000006755"/>
    </source>
</evidence>
<dbReference type="OrthoDB" id="5638726at2"/>
<evidence type="ECO:0000313" key="8">
    <source>
        <dbReference type="EMBL" id="EKE77141.1"/>
    </source>
</evidence>
<evidence type="ECO:0000256" key="2">
    <source>
        <dbReference type="ARBA" id="ARBA00022475"/>
    </source>
</evidence>
<keyword evidence="2" id="KW-1003">Cell membrane</keyword>
<evidence type="ECO:0000256" key="7">
    <source>
        <dbReference type="SAM" id="Phobius"/>
    </source>
</evidence>
<keyword evidence="3 7" id="KW-0812">Transmembrane</keyword>
<accession>K2J2F5</accession>
<dbReference type="GO" id="GO:0005886">
    <property type="term" value="C:plasma membrane"/>
    <property type="evidence" value="ECO:0007669"/>
    <property type="project" value="UniProtKB-SubCell"/>
</dbReference>
<name>K2J2F5_9GAMM</name>